<feature type="transmembrane region" description="Helical" evidence="1">
    <location>
        <begin position="12"/>
        <end position="34"/>
    </location>
</feature>
<dbReference type="AlphaFoldDB" id="A0A1M6IGC0"/>
<feature type="transmembrane region" description="Helical" evidence="1">
    <location>
        <begin position="99"/>
        <end position="124"/>
    </location>
</feature>
<dbReference type="STRING" id="570521.SAMN04488508_107338"/>
<evidence type="ECO:0000256" key="1">
    <source>
        <dbReference type="SAM" id="Phobius"/>
    </source>
</evidence>
<reference evidence="3" key="1">
    <citation type="submission" date="2016-11" db="EMBL/GenBank/DDBJ databases">
        <authorList>
            <person name="Varghese N."/>
            <person name="Submissions S."/>
        </authorList>
    </citation>
    <scope>NUCLEOTIDE SEQUENCE [LARGE SCALE GENOMIC DNA]</scope>
    <source>
        <strain evidence="3">DSM 22623</strain>
    </source>
</reference>
<dbReference type="Pfam" id="PF11188">
    <property type="entry name" value="DUF2975"/>
    <property type="match status" value="1"/>
</dbReference>
<dbReference type="InterPro" id="IPR021354">
    <property type="entry name" value="DUF2975"/>
</dbReference>
<sequence>MRPIKILKKIINIYFYLLGIGVFVDLFQWGIALFNRKQIKLPFIEENILYTSTNIEAIIPKLLGFLLALIFLYSIALLKRSANDLSEGNHFTNQVIIDFKMIGVLFIILAFGELLCKIIFRTLFDNELGLILDSSILILPVIGLFFIYLSQVFSKAREIQFENELTI</sequence>
<accession>A0A1M6IGC0</accession>
<keyword evidence="1" id="KW-0812">Transmembrane</keyword>
<gene>
    <name evidence="2" type="ORF">SAMN04488508_107338</name>
</gene>
<feature type="transmembrane region" description="Helical" evidence="1">
    <location>
        <begin position="130"/>
        <end position="149"/>
    </location>
</feature>
<evidence type="ECO:0008006" key="4">
    <source>
        <dbReference type="Google" id="ProtNLM"/>
    </source>
</evidence>
<keyword evidence="1" id="KW-0472">Membrane</keyword>
<dbReference type="OrthoDB" id="1448668at2"/>
<feature type="transmembrane region" description="Helical" evidence="1">
    <location>
        <begin position="58"/>
        <end position="78"/>
    </location>
</feature>
<evidence type="ECO:0000313" key="3">
    <source>
        <dbReference type="Proteomes" id="UP000184432"/>
    </source>
</evidence>
<dbReference type="RefSeq" id="WP_073318552.1">
    <property type="nucleotide sequence ID" value="NZ_FQYP01000007.1"/>
</dbReference>
<keyword evidence="1" id="KW-1133">Transmembrane helix</keyword>
<dbReference type="EMBL" id="FQYP01000007">
    <property type="protein sequence ID" value="SHJ33396.1"/>
    <property type="molecule type" value="Genomic_DNA"/>
</dbReference>
<keyword evidence="3" id="KW-1185">Reference proteome</keyword>
<protein>
    <recommendedName>
        <fullName evidence="4">DUF2975 domain-containing protein</fullName>
    </recommendedName>
</protein>
<evidence type="ECO:0000313" key="2">
    <source>
        <dbReference type="EMBL" id="SHJ33396.1"/>
    </source>
</evidence>
<proteinExistence type="predicted"/>
<organism evidence="2 3">
    <name type="scientific">Aquimarina spongiae</name>
    <dbReference type="NCBI Taxonomy" id="570521"/>
    <lineage>
        <taxon>Bacteria</taxon>
        <taxon>Pseudomonadati</taxon>
        <taxon>Bacteroidota</taxon>
        <taxon>Flavobacteriia</taxon>
        <taxon>Flavobacteriales</taxon>
        <taxon>Flavobacteriaceae</taxon>
        <taxon>Aquimarina</taxon>
    </lineage>
</organism>
<dbReference type="Proteomes" id="UP000184432">
    <property type="component" value="Unassembled WGS sequence"/>
</dbReference>
<name>A0A1M6IGC0_9FLAO</name>